<comment type="subunit">
    <text evidence="8">Monomer.</text>
</comment>
<dbReference type="HAMAP" id="MF_00083">
    <property type="entry name" value="Pept_tRNA_hydro_bact"/>
    <property type="match status" value="1"/>
</dbReference>
<dbReference type="PANTHER" id="PTHR17224">
    <property type="entry name" value="PEPTIDYL-TRNA HYDROLASE"/>
    <property type="match status" value="1"/>
</dbReference>
<dbReference type="InterPro" id="IPR018171">
    <property type="entry name" value="Pept_tRNA_hydro_CS"/>
</dbReference>
<dbReference type="InterPro" id="IPR036416">
    <property type="entry name" value="Pept_tRNA_hydro_sf"/>
</dbReference>
<comment type="function">
    <text evidence="8">Catalyzes the release of premature peptidyl moieties from peptidyl-tRNA molecules trapped in stalled 50S ribosomal subunits, and thus maintains levels of free tRNAs and 50S ribosomes.</text>
</comment>
<organism evidence="11 12">
    <name type="scientific">Abyssicoccus albus</name>
    <dbReference type="NCBI Taxonomy" id="1817405"/>
    <lineage>
        <taxon>Bacteria</taxon>
        <taxon>Bacillati</taxon>
        <taxon>Bacillota</taxon>
        <taxon>Bacilli</taxon>
        <taxon>Bacillales</taxon>
        <taxon>Abyssicoccaceae</taxon>
    </lineage>
</organism>
<comment type="caution">
    <text evidence="11">The sequence shown here is derived from an EMBL/GenBank/DDBJ whole genome shotgun (WGS) entry which is preliminary data.</text>
</comment>
<accession>A0A3N5BAG6</accession>
<feature type="site" description="Discriminates between blocked and unblocked aminoacyl-tRNA" evidence="8">
    <location>
        <position position="9"/>
    </location>
</feature>
<keyword evidence="3 8" id="KW-0378">Hydrolase</keyword>
<evidence type="ECO:0000256" key="7">
    <source>
        <dbReference type="ARBA" id="ARBA00050038"/>
    </source>
</evidence>
<sequence length="190" mass="21358">MKCIIGLGNPGNKYEGTRHNIGFDIIDYIAKETNVTLDSNKFKAQFGKGTYQGEQFLLVKPQTFMNLSGEAIRPIIDYYKIDLSDCIVLYDDLDIDVGTIRLRQTGSAGGHNGIKSTIQHLGTKEFQRIRIGVGRPQNNIPIVKYVLQRFSEDEQPTMNKVIQHSSDACLSFIEGMKFSDVMSRYNGVVD</sequence>
<evidence type="ECO:0000256" key="3">
    <source>
        <dbReference type="ARBA" id="ARBA00022801"/>
    </source>
</evidence>
<dbReference type="PROSITE" id="PS01196">
    <property type="entry name" value="PEPT_TRNA_HYDROL_2"/>
    <property type="match status" value="1"/>
</dbReference>
<dbReference type="OrthoDB" id="9800507at2"/>
<dbReference type="NCBIfam" id="TIGR00447">
    <property type="entry name" value="pth"/>
    <property type="match status" value="1"/>
</dbReference>
<evidence type="ECO:0000256" key="10">
    <source>
        <dbReference type="RuleBase" id="RU004320"/>
    </source>
</evidence>
<dbReference type="GO" id="GO:0006515">
    <property type="term" value="P:protein quality control for misfolded or incompletely synthesized proteins"/>
    <property type="evidence" value="ECO:0007669"/>
    <property type="project" value="UniProtKB-UniRule"/>
</dbReference>
<protein>
    <recommendedName>
        <fullName evidence="7 8">Peptidyl-tRNA hydrolase</fullName>
        <shortName evidence="8">Pth</shortName>
        <ecNumber evidence="1 8">3.1.1.29</ecNumber>
    </recommendedName>
</protein>
<dbReference type="PANTHER" id="PTHR17224:SF1">
    <property type="entry name" value="PEPTIDYL-TRNA HYDROLASE"/>
    <property type="match status" value="1"/>
</dbReference>
<evidence type="ECO:0000256" key="9">
    <source>
        <dbReference type="RuleBase" id="RU000673"/>
    </source>
</evidence>
<dbReference type="RefSeq" id="WP_077141010.1">
    <property type="nucleotide sequence ID" value="NZ_CBCSGK010000008.1"/>
</dbReference>
<dbReference type="GO" id="GO:0000049">
    <property type="term" value="F:tRNA binding"/>
    <property type="evidence" value="ECO:0007669"/>
    <property type="project" value="UniProtKB-UniRule"/>
</dbReference>
<evidence type="ECO:0000256" key="8">
    <source>
        <dbReference type="HAMAP-Rule" id="MF_00083"/>
    </source>
</evidence>
<evidence type="ECO:0000256" key="1">
    <source>
        <dbReference type="ARBA" id="ARBA00013260"/>
    </source>
</evidence>
<evidence type="ECO:0000256" key="4">
    <source>
        <dbReference type="ARBA" id="ARBA00022884"/>
    </source>
</evidence>
<feature type="binding site" evidence="8">
    <location>
        <position position="14"/>
    </location>
    <ligand>
        <name>tRNA</name>
        <dbReference type="ChEBI" id="CHEBI:17843"/>
    </ligand>
</feature>
<comment type="similarity">
    <text evidence="5 8 10">Belongs to the PTH family.</text>
</comment>
<evidence type="ECO:0000313" key="12">
    <source>
        <dbReference type="Proteomes" id="UP000277108"/>
    </source>
</evidence>
<keyword evidence="2 8" id="KW-0820">tRNA-binding</keyword>
<feature type="active site" description="Proton acceptor" evidence="8">
    <location>
        <position position="19"/>
    </location>
</feature>
<dbReference type="SUPFAM" id="SSF53178">
    <property type="entry name" value="Peptidyl-tRNA hydrolase-like"/>
    <property type="match status" value="1"/>
</dbReference>
<dbReference type="PROSITE" id="PS01195">
    <property type="entry name" value="PEPT_TRNA_HYDROL_1"/>
    <property type="match status" value="1"/>
</dbReference>
<dbReference type="STRING" id="1849491.BVH56_08480"/>
<evidence type="ECO:0000256" key="5">
    <source>
        <dbReference type="ARBA" id="ARBA00038063"/>
    </source>
</evidence>
<dbReference type="CDD" id="cd00462">
    <property type="entry name" value="PTH"/>
    <property type="match status" value="1"/>
</dbReference>
<dbReference type="InterPro" id="IPR001328">
    <property type="entry name" value="Pept_tRNA_hydro"/>
</dbReference>
<keyword evidence="12" id="KW-1185">Reference proteome</keyword>
<feature type="binding site" evidence="8">
    <location>
        <position position="66"/>
    </location>
    <ligand>
        <name>tRNA</name>
        <dbReference type="ChEBI" id="CHEBI:17843"/>
    </ligand>
</feature>
<proteinExistence type="inferred from homology"/>
<comment type="function">
    <text evidence="8">Hydrolyzes ribosome-free peptidyl-tRNAs (with 1 or more amino acids incorporated), which drop off the ribosome during protein synthesis, or as a result of ribosome stalling.</text>
</comment>
<keyword evidence="8" id="KW-0963">Cytoplasm</keyword>
<accession>A0A1Q1G3X2</accession>
<feature type="binding site" evidence="8">
    <location>
        <position position="64"/>
    </location>
    <ligand>
        <name>tRNA</name>
        <dbReference type="ChEBI" id="CHEBI:17843"/>
    </ligand>
</feature>
<dbReference type="FunFam" id="3.40.50.1470:FF:000001">
    <property type="entry name" value="Peptidyl-tRNA hydrolase"/>
    <property type="match status" value="1"/>
</dbReference>
<dbReference type="GO" id="GO:0005737">
    <property type="term" value="C:cytoplasm"/>
    <property type="evidence" value="ECO:0007669"/>
    <property type="project" value="UniProtKB-SubCell"/>
</dbReference>
<comment type="catalytic activity">
    <reaction evidence="6 8 9">
        <text>an N-acyl-L-alpha-aminoacyl-tRNA + H2O = an N-acyl-L-amino acid + a tRNA + H(+)</text>
        <dbReference type="Rhea" id="RHEA:54448"/>
        <dbReference type="Rhea" id="RHEA-COMP:10123"/>
        <dbReference type="Rhea" id="RHEA-COMP:13883"/>
        <dbReference type="ChEBI" id="CHEBI:15377"/>
        <dbReference type="ChEBI" id="CHEBI:15378"/>
        <dbReference type="ChEBI" id="CHEBI:59874"/>
        <dbReference type="ChEBI" id="CHEBI:78442"/>
        <dbReference type="ChEBI" id="CHEBI:138191"/>
        <dbReference type="EC" id="3.1.1.29"/>
    </reaction>
</comment>
<dbReference type="Gene3D" id="3.40.50.1470">
    <property type="entry name" value="Peptidyl-tRNA hydrolase"/>
    <property type="match status" value="1"/>
</dbReference>
<name>A0A1Q1G3X2_9BACL</name>
<evidence type="ECO:0000256" key="6">
    <source>
        <dbReference type="ARBA" id="ARBA00048707"/>
    </source>
</evidence>
<dbReference type="EMBL" id="RKRK01000007">
    <property type="protein sequence ID" value="RPF54474.1"/>
    <property type="molecule type" value="Genomic_DNA"/>
</dbReference>
<gene>
    <name evidence="8" type="primary">pth</name>
    <name evidence="11" type="ORF">EDD62_1776</name>
</gene>
<dbReference type="GO" id="GO:0004045">
    <property type="term" value="F:peptidyl-tRNA hydrolase activity"/>
    <property type="evidence" value="ECO:0007669"/>
    <property type="project" value="UniProtKB-UniRule"/>
</dbReference>
<comment type="subcellular location">
    <subcellularLocation>
        <location evidence="8">Cytoplasm</location>
    </subcellularLocation>
</comment>
<evidence type="ECO:0000256" key="2">
    <source>
        <dbReference type="ARBA" id="ARBA00022555"/>
    </source>
</evidence>
<dbReference type="Proteomes" id="UP000277108">
    <property type="component" value="Unassembled WGS sequence"/>
</dbReference>
<dbReference type="EC" id="3.1.1.29" evidence="1 8"/>
<reference evidence="11 12" key="1">
    <citation type="submission" date="2018-11" db="EMBL/GenBank/DDBJ databases">
        <title>Genomic Encyclopedia of Type Strains, Phase IV (KMG-IV): sequencing the most valuable type-strain genomes for metagenomic binning, comparative biology and taxonomic classification.</title>
        <authorList>
            <person name="Goeker M."/>
        </authorList>
    </citation>
    <scope>NUCLEOTIDE SEQUENCE [LARGE SCALE GENOMIC DNA]</scope>
    <source>
        <strain evidence="11 12">DSM 29158</strain>
    </source>
</reference>
<dbReference type="Pfam" id="PF01195">
    <property type="entry name" value="Pept_tRNA_hydro"/>
    <property type="match status" value="1"/>
</dbReference>
<evidence type="ECO:0000313" key="11">
    <source>
        <dbReference type="EMBL" id="RPF54474.1"/>
    </source>
</evidence>
<feature type="binding site" evidence="8">
    <location>
        <position position="112"/>
    </location>
    <ligand>
        <name>tRNA</name>
        <dbReference type="ChEBI" id="CHEBI:17843"/>
    </ligand>
</feature>
<keyword evidence="4 8" id="KW-0694">RNA-binding</keyword>
<dbReference type="GO" id="GO:0072344">
    <property type="term" value="P:rescue of stalled ribosome"/>
    <property type="evidence" value="ECO:0007669"/>
    <property type="project" value="UniProtKB-UniRule"/>
</dbReference>
<dbReference type="AlphaFoldDB" id="A0A1Q1G3X2"/>
<feature type="site" description="Stabilizes the basic form of H active site to accept a proton" evidence="8">
    <location>
        <position position="91"/>
    </location>
</feature>